<evidence type="ECO:0000259" key="13">
    <source>
        <dbReference type="Pfam" id="PF01494"/>
    </source>
</evidence>
<dbReference type="GO" id="GO:0016712">
    <property type="term" value="F:oxidoreductase activity, acting on paired donors, with incorporation or reduction of molecular oxygen, reduced flavin or flavoprotein as one donor, and incorporation of one atom of oxygen"/>
    <property type="evidence" value="ECO:0007669"/>
    <property type="project" value="UniProtKB-UniRule"/>
</dbReference>
<keyword evidence="11 12" id="KW-0472">Membrane</keyword>
<proteinExistence type="inferred from homology"/>
<dbReference type="InterPro" id="IPR000689">
    <property type="entry name" value="UbQ_mOase_COQ6"/>
</dbReference>
<keyword evidence="10 12" id="KW-0496">Mitochondrion</keyword>
<evidence type="ECO:0000313" key="15">
    <source>
        <dbReference type="WBParaSite" id="PTRK_0001186000.1"/>
    </source>
</evidence>
<dbReference type="InterPro" id="IPR018168">
    <property type="entry name" value="Ubi_Hdrlase_CS"/>
</dbReference>
<keyword evidence="9 12" id="KW-0503">Monooxygenase</keyword>
<evidence type="ECO:0000256" key="11">
    <source>
        <dbReference type="ARBA" id="ARBA00023136"/>
    </source>
</evidence>
<keyword evidence="14" id="KW-1185">Reference proteome</keyword>
<comment type="subunit">
    <text evidence="12">Component of a multi-subunit COQ enzyme complex.</text>
</comment>
<evidence type="ECO:0000256" key="9">
    <source>
        <dbReference type="ARBA" id="ARBA00023033"/>
    </source>
</evidence>
<evidence type="ECO:0000256" key="5">
    <source>
        <dbReference type="ARBA" id="ARBA00022792"/>
    </source>
</evidence>
<dbReference type="EC" id="1.14.15.45" evidence="12"/>
<dbReference type="PRINTS" id="PR00420">
    <property type="entry name" value="RNGMNOXGNASE"/>
</dbReference>
<name>A0A0N4ZTN3_PARTI</name>
<dbReference type="GO" id="GO:0106364">
    <property type="term" value="F:4-hydroxy-3-all-trans-polyprenylbenzoate oxygenase activity"/>
    <property type="evidence" value="ECO:0007669"/>
    <property type="project" value="UniProtKB-EC"/>
</dbReference>
<dbReference type="FunFam" id="3.50.50.60:FF:000021">
    <property type="entry name" value="Ubiquinone biosynthesis monooxygenase COQ6"/>
    <property type="match status" value="1"/>
</dbReference>
<dbReference type="PROSITE" id="PS01304">
    <property type="entry name" value="UBIH"/>
    <property type="match status" value="1"/>
</dbReference>
<dbReference type="Proteomes" id="UP000038045">
    <property type="component" value="Unplaced"/>
</dbReference>
<dbReference type="EC" id="1.14.15.46" evidence="12"/>
<comment type="pathway">
    <text evidence="12">Cofactor biosynthesis; ubiquinone biosynthesis.</text>
</comment>
<dbReference type="NCBIfam" id="TIGR01988">
    <property type="entry name" value="Ubi-OHases"/>
    <property type="match status" value="1"/>
</dbReference>
<dbReference type="GO" id="GO:0120538">
    <property type="term" value="F:2-methoxy-6-polyprenolphenol 4-hydroxylase activity"/>
    <property type="evidence" value="ECO:0007669"/>
    <property type="project" value="UniProtKB-EC"/>
</dbReference>
<comment type="subcellular location">
    <subcellularLocation>
        <location evidence="12">Mitochondrion inner membrane</location>
        <topology evidence="12">Peripheral membrane protein</topology>
        <orientation evidence="12">Matrix side</orientation>
    </subcellularLocation>
</comment>
<dbReference type="Pfam" id="PF01494">
    <property type="entry name" value="FAD_binding_3"/>
    <property type="match status" value="2"/>
</dbReference>
<comment type="catalytic activity">
    <reaction evidence="12">
        <text>a 4-hydroxy-3-(all-trans-polyprenyl)benzoate + 2 reduced [2Fe-2S]-[ferredoxin] + O2 + 2 H(+) = a 3,4-dihydroxy-5-(all-trans-polyprenyl)benzoate + 2 oxidized [2Fe-2S]-[ferredoxin] + H2O</text>
        <dbReference type="Rhea" id="RHEA:81195"/>
        <dbReference type="Rhea" id="RHEA-COMP:9514"/>
        <dbReference type="Rhea" id="RHEA-COMP:10000"/>
        <dbReference type="Rhea" id="RHEA-COMP:10001"/>
        <dbReference type="Rhea" id="RHEA-COMP:10930"/>
        <dbReference type="ChEBI" id="CHEBI:15377"/>
        <dbReference type="ChEBI" id="CHEBI:15378"/>
        <dbReference type="ChEBI" id="CHEBI:15379"/>
        <dbReference type="ChEBI" id="CHEBI:33737"/>
        <dbReference type="ChEBI" id="CHEBI:33738"/>
        <dbReference type="ChEBI" id="CHEBI:64694"/>
        <dbReference type="ChEBI" id="CHEBI:78396"/>
        <dbReference type="EC" id="1.14.15.45"/>
    </reaction>
</comment>
<dbReference type="PANTHER" id="PTHR43876">
    <property type="entry name" value="UBIQUINONE BIOSYNTHESIS MONOOXYGENASE COQ6, MITOCHONDRIAL"/>
    <property type="match status" value="1"/>
</dbReference>
<dbReference type="GO" id="GO:0071949">
    <property type="term" value="F:FAD binding"/>
    <property type="evidence" value="ECO:0007669"/>
    <property type="project" value="InterPro"/>
</dbReference>
<comment type="catalytic activity">
    <reaction evidence="12">
        <text>a 2-methoxy-6-(all-trans-polyprenyl)phenol + 2 reduced [2Fe-2S]-[ferredoxin] + O2 + 2 H(+) = a 2-methoxy-6-(all-trans-polyprenyl)benzene-1,4-diol + 2 oxidized [2Fe-2S]-[ferredoxin] + H2O</text>
        <dbReference type="Rhea" id="RHEA:81183"/>
        <dbReference type="Rhea" id="RHEA-COMP:9551"/>
        <dbReference type="Rhea" id="RHEA-COMP:10000"/>
        <dbReference type="Rhea" id="RHEA-COMP:10001"/>
        <dbReference type="Rhea" id="RHEA-COMP:10858"/>
        <dbReference type="ChEBI" id="CHEBI:15377"/>
        <dbReference type="ChEBI" id="CHEBI:15378"/>
        <dbReference type="ChEBI" id="CHEBI:15379"/>
        <dbReference type="ChEBI" id="CHEBI:33737"/>
        <dbReference type="ChEBI" id="CHEBI:33738"/>
        <dbReference type="ChEBI" id="CHEBI:62731"/>
        <dbReference type="ChEBI" id="CHEBI:84166"/>
        <dbReference type="EC" id="1.14.15.46"/>
    </reaction>
</comment>
<evidence type="ECO:0000256" key="2">
    <source>
        <dbReference type="ARBA" id="ARBA00005349"/>
    </source>
</evidence>
<evidence type="ECO:0000256" key="12">
    <source>
        <dbReference type="HAMAP-Rule" id="MF_03193"/>
    </source>
</evidence>
<dbReference type="Gene3D" id="3.50.50.60">
    <property type="entry name" value="FAD/NAD(P)-binding domain"/>
    <property type="match status" value="2"/>
</dbReference>
<comment type="cofactor">
    <cofactor evidence="1 12">
        <name>FAD</name>
        <dbReference type="ChEBI" id="CHEBI:57692"/>
    </cofactor>
</comment>
<dbReference type="STRING" id="131310.A0A0N4ZTN3"/>
<sequence>MIVSNIIQARNCSSISKLYDVVIVGGGMVGNAMAAALGTSKRMANSKILLLEAGKTQQLLKKTEIYSNRVSAVSPASVDLFKKLGVWDTISSYRAQPVEEMHVMDDCSQSNIFFEPDPSSKVIAHIIENNVIISSLCDKTSKLKNIEMRDNVVVESIKLPESLGNLAEIKLRDGSFISTNLVIGADGFKSSVRNAMGVNYTTWEYDQMGLVATLKINAYGLKNNTAWQRFTPLGPLALLPLSDNYSSLVWTTSPENAKKLLGLKEDEFVDELNYHLQTETNQNSCVNQILFGFEKFINCLPLGTATNEASLASGVKIPNVLSLQTDTRAAFPLGFGHAHNYIAPRSVIIGDAAHRMHPLAGQGVNLGWSDVRILVNIIEKTMAEGGDIGSLTYLKEYENEAQRHNLPVMVGVDWLNRLYRTDFTPVVMARSLGLFTVNKLTPLKDLLVYTASH</sequence>
<dbReference type="FunFam" id="3.50.50.60:FF:000086">
    <property type="entry name" value="Ubiquinone biosynthesis monooxygenase COQ6, mitochondrial"/>
    <property type="match status" value="1"/>
</dbReference>
<dbReference type="InterPro" id="IPR036188">
    <property type="entry name" value="FAD/NAD-bd_sf"/>
</dbReference>
<dbReference type="AlphaFoldDB" id="A0A0N4ZTN3"/>
<dbReference type="WBParaSite" id="PTRK_0001186000.1">
    <property type="protein sequence ID" value="PTRK_0001186000.1"/>
    <property type="gene ID" value="PTRK_0001186000"/>
</dbReference>
<dbReference type="HAMAP" id="MF_03193">
    <property type="entry name" value="COQ6_monooxygenase"/>
    <property type="match status" value="1"/>
</dbReference>
<evidence type="ECO:0000256" key="6">
    <source>
        <dbReference type="ARBA" id="ARBA00022827"/>
    </source>
</evidence>
<keyword evidence="8 12" id="KW-0560">Oxidoreductase</keyword>
<evidence type="ECO:0000313" key="14">
    <source>
        <dbReference type="Proteomes" id="UP000038045"/>
    </source>
</evidence>
<evidence type="ECO:0000256" key="7">
    <source>
        <dbReference type="ARBA" id="ARBA00022946"/>
    </source>
</evidence>
<dbReference type="NCBIfam" id="TIGR01989">
    <property type="entry name" value="COQ6"/>
    <property type="match status" value="1"/>
</dbReference>
<evidence type="ECO:0000256" key="1">
    <source>
        <dbReference type="ARBA" id="ARBA00001974"/>
    </source>
</evidence>
<protein>
    <recommendedName>
        <fullName evidence="12">Ubiquinone biosynthesis monooxygenase COQ6, mitochondrial</fullName>
        <ecNumber evidence="12">1.14.15.45</ecNumber>
    </recommendedName>
    <alternativeName>
        <fullName evidence="12">2-methoxy-6-polyprenolphenol 4-hydroxylase</fullName>
        <ecNumber evidence="12">1.14.15.46</ecNumber>
    </alternativeName>
</protein>
<keyword evidence="4 12" id="KW-0831">Ubiquinone biosynthesis</keyword>
<feature type="domain" description="FAD-binding" evidence="13">
    <location>
        <begin position="19"/>
        <end position="284"/>
    </location>
</feature>
<dbReference type="UniPathway" id="UPA00232"/>
<keyword evidence="3 12" id="KW-0285">Flavoprotein</keyword>
<comment type="function">
    <text evidence="12">FAD-dependent monooxygenase required for two non-consecutive steps during ubiquinone biosynthesis. Required for the C5-ring hydroxylation during ubiquinone biosynthesis by catalyzing the hydroxylation of 4-hydroxy-3-(all-trans-polyprenyl)benzoic acid to 3,4-dihydroxy-5-(all-trans-polyprenyl)benzoic acid. Also acts downstream of coq4, for the C1-hydroxylation during ubiquinone biosynthesis by catalyzing the hydroxylation of 2-methoxy-6-(all-trans-polyprenyl)phenol to 2-methoxy-6-(all-trans-polyprenyl)benzene-1,4-diol. The electrons required for the hydroxylation reaction are funneled indirectly to coq6 from NADPH via a ferredoxin/ferredoxin reductase system.</text>
</comment>
<evidence type="ECO:0000256" key="3">
    <source>
        <dbReference type="ARBA" id="ARBA00022630"/>
    </source>
</evidence>
<feature type="domain" description="FAD-binding" evidence="13">
    <location>
        <begin position="329"/>
        <end position="402"/>
    </location>
</feature>
<evidence type="ECO:0000256" key="10">
    <source>
        <dbReference type="ARBA" id="ARBA00023128"/>
    </source>
</evidence>
<keyword evidence="6 12" id="KW-0274">FAD</keyword>
<dbReference type="InterPro" id="IPR051205">
    <property type="entry name" value="UbiH/COQ6_monooxygenase"/>
</dbReference>
<dbReference type="InterPro" id="IPR002938">
    <property type="entry name" value="FAD-bd"/>
</dbReference>
<organism evidence="14 15">
    <name type="scientific">Parastrongyloides trichosuri</name>
    <name type="common">Possum-specific nematode worm</name>
    <dbReference type="NCBI Taxonomy" id="131310"/>
    <lineage>
        <taxon>Eukaryota</taxon>
        <taxon>Metazoa</taxon>
        <taxon>Ecdysozoa</taxon>
        <taxon>Nematoda</taxon>
        <taxon>Chromadorea</taxon>
        <taxon>Rhabditida</taxon>
        <taxon>Tylenchina</taxon>
        <taxon>Panagrolaimomorpha</taxon>
        <taxon>Strongyloidoidea</taxon>
        <taxon>Strongyloididae</taxon>
        <taxon>Parastrongyloides</taxon>
    </lineage>
</organism>
<reference evidence="15" key="1">
    <citation type="submission" date="2017-02" db="UniProtKB">
        <authorList>
            <consortium name="WormBaseParasite"/>
        </authorList>
    </citation>
    <scope>IDENTIFICATION</scope>
</reference>
<dbReference type="GO" id="GO:0031314">
    <property type="term" value="C:extrinsic component of mitochondrial inner membrane"/>
    <property type="evidence" value="ECO:0007669"/>
    <property type="project" value="UniProtKB-UniRule"/>
</dbReference>
<evidence type="ECO:0000256" key="4">
    <source>
        <dbReference type="ARBA" id="ARBA00022688"/>
    </source>
</evidence>
<evidence type="ECO:0000256" key="8">
    <source>
        <dbReference type="ARBA" id="ARBA00023002"/>
    </source>
</evidence>
<accession>A0A0N4ZTN3</accession>
<keyword evidence="5 12" id="KW-0999">Mitochondrion inner membrane</keyword>
<dbReference type="PANTHER" id="PTHR43876:SF7">
    <property type="entry name" value="UBIQUINONE BIOSYNTHESIS MONOOXYGENASE COQ6, MITOCHONDRIAL"/>
    <property type="match status" value="1"/>
</dbReference>
<comment type="similarity">
    <text evidence="2 12">Belongs to the UbiH/COQ6 family.</text>
</comment>
<dbReference type="InterPro" id="IPR010971">
    <property type="entry name" value="UbiH/COQ6"/>
</dbReference>
<dbReference type="SUPFAM" id="SSF51905">
    <property type="entry name" value="FAD/NAD(P)-binding domain"/>
    <property type="match status" value="1"/>
</dbReference>
<keyword evidence="7" id="KW-0809">Transit peptide</keyword>